<evidence type="ECO:0000256" key="5">
    <source>
        <dbReference type="ARBA" id="ARBA00022679"/>
    </source>
</evidence>
<evidence type="ECO:0000256" key="9">
    <source>
        <dbReference type="ARBA" id="ARBA00023004"/>
    </source>
</evidence>
<dbReference type="Proteomes" id="UP000605361">
    <property type="component" value="Unassembled WGS sequence"/>
</dbReference>
<keyword evidence="9" id="KW-0408">Iron</keyword>
<evidence type="ECO:0000256" key="3">
    <source>
        <dbReference type="ARBA" id="ARBA00009406"/>
    </source>
</evidence>
<dbReference type="InterPro" id="IPR006311">
    <property type="entry name" value="TAT_signal"/>
</dbReference>
<keyword evidence="5" id="KW-0808">Transferase</keyword>
<organism evidence="13 14">
    <name type="scientific">Nonomuraea cypriaca</name>
    <dbReference type="NCBI Taxonomy" id="1187855"/>
    <lineage>
        <taxon>Bacteria</taxon>
        <taxon>Bacillati</taxon>
        <taxon>Actinomycetota</taxon>
        <taxon>Actinomycetes</taxon>
        <taxon>Streptosporangiales</taxon>
        <taxon>Streptosporangiaceae</taxon>
        <taxon>Nonomuraea</taxon>
    </lineage>
</organism>
<dbReference type="SUPFAM" id="SSF53850">
    <property type="entry name" value="Periplasmic binding protein-like II"/>
    <property type="match status" value="1"/>
</dbReference>
<keyword evidence="6" id="KW-0479">Metal-binding</keyword>
<reference evidence="13" key="1">
    <citation type="submission" date="2020-11" db="EMBL/GenBank/DDBJ databases">
        <title>Whole-genome analyses of Nonomuraea sp. K274.</title>
        <authorList>
            <person name="Veyisoglu A."/>
        </authorList>
    </citation>
    <scope>NUCLEOTIDE SEQUENCE</scope>
    <source>
        <strain evidence="13">K274</strain>
    </source>
</reference>
<comment type="function">
    <text evidence="1">Responsible for the formation of the pyrimidine heterocycle in the thiamine biosynthesis pathway. Catalyzes the formation of hydroxymethylpyrimidine phosphate (HMP-P) from histidine and pyridoxal phosphate (PLP). The protein uses PLP and the active site histidine to form HMP-P, generating an inactive enzyme. The enzyme can only undergo a single turnover, which suggests it is a suicide enzyme.</text>
</comment>
<dbReference type="PANTHER" id="PTHR31528:SF1">
    <property type="entry name" value="4-AMINO-5-HYDROXYMETHYL-2-METHYLPYRIMIDINE PHOSPHATE SYNTHASE THI11-RELATED"/>
    <property type="match status" value="1"/>
</dbReference>
<proteinExistence type="inferred from homology"/>
<dbReference type="PROSITE" id="PS51318">
    <property type="entry name" value="TAT"/>
    <property type="match status" value="1"/>
</dbReference>
<dbReference type="AlphaFoldDB" id="A0A931EYH2"/>
<dbReference type="InterPro" id="IPR015168">
    <property type="entry name" value="SsuA/THI5"/>
</dbReference>
<evidence type="ECO:0000256" key="11">
    <source>
        <dbReference type="ARBA" id="ARBA00048179"/>
    </source>
</evidence>
<comment type="pathway">
    <text evidence="2">Cofactor biosynthesis; thiamine diphosphate biosynthesis.</text>
</comment>
<evidence type="ECO:0000313" key="13">
    <source>
        <dbReference type="EMBL" id="MBF8186502.1"/>
    </source>
</evidence>
<dbReference type="EMBL" id="JADOGI010000028">
    <property type="protein sequence ID" value="MBF8186502.1"/>
    <property type="molecule type" value="Genomic_DNA"/>
</dbReference>
<evidence type="ECO:0000256" key="2">
    <source>
        <dbReference type="ARBA" id="ARBA00004948"/>
    </source>
</evidence>
<keyword evidence="8" id="KW-0784">Thiamine biosynthesis</keyword>
<accession>A0A931EYH2</accession>
<comment type="subunit">
    <text evidence="4">Homodimer.</text>
</comment>
<dbReference type="GO" id="GO:0009228">
    <property type="term" value="P:thiamine biosynthetic process"/>
    <property type="evidence" value="ECO:0007669"/>
    <property type="project" value="UniProtKB-KW"/>
</dbReference>
<evidence type="ECO:0000256" key="10">
    <source>
        <dbReference type="ARBA" id="ARBA00033171"/>
    </source>
</evidence>
<comment type="similarity">
    <text evidence="3">Belongs to the NMT1/THI5 family.</text>
</comment>
<comment type="catalytic activity">
    <reaction evidence="11">
        <text>N(6)-(pyridoxal phosphate)-L-lysyl-[4-amino-5-hydroxymethyl-2-methylpyrimidine phosphate synthase] + L-histidyl-[4-amino-5-hydroxymethyl-2-methylpyrimidine phosphate synthase] + 2 Fe(3+) + 4 H2O = L-lysyl-[4-amino-5-hydroxymethyl-2-methylpyrimidine phosphate synthase] + (2S)-2-amino-5-hydroxy-4-oxopentanoyl-[4-amino-5-hydroxymethyl-2-methylpyrimidine phosphate synthase] + 4-amino-2-methyl-5-(phosphooxymethyl)pyrimidine + 3-oxopropanoate + 2 Fe(2+) + 2 H(+)</text>
        <dbReference type="Rhea" id="RHEA:65756"/>
        <dbReference type="Rhea" id="RHEA-COMP:16892"/>
        <dbReference type="Rhea" id="RHEA-COMP:16893"/>
        <dbReference type="Rhea" id="RHEA-COMP:16894"/>
        <dbReference type="Rhea" id="RHEA-COMP:16895"/>
        <dbReference type="ChEBI" id="CHEBI:15377"/>
        <dbReference type="ChEBI" id="CHEBI:15378"/>
        <dbReference type="ChEBI" id="CHEBI:29033"/>
        <dbReference type="ChEBI" id="CHEBI:29034"/>
        <dbReference type="ChEBI" id="CHEBI:29969"/>
        <dbReference type="ChEBI" id="CHEBI:29979"/>
        <dbReference type="ChEBI" id="CHEBI:33190"/>
        <dbReference type="ChEBI" id="CHEBI:58354"/>
        <dbReference type="ChEBI" id="CHEBI:143915"/>
        <dbReference type="ChEBI" id="CHEBI:157692"/>
    </reaction>
    <physiologicalReaction direction="left-to-right" evidence="11">
        <dbReference type="Rhea" id="RHEA:65757"/>
    </physiologicalReaction>
</comment>
<evidence type="ECO:0000259" key="12">
    <source>
        <dbReference type="Pfam" id="PF09084"/>
    </source>
</evidence>
<evidence type="ECO:0000256" key="8">
    <source>
        <dbReference type="ARBA" id="ARBA00022977"/>
    </source>
</evidence>
<comment type="caution">
    <text evidence="13">The sequence shown here is derived from an EMBL/GenBank/DDBJ whole genome shotgun (WGS) entry which is preliminary data.</text>
</comment>
<feature type="domain" description="SsuA/THI5-like" evidence="12">
    <location>
        <begin position="67"/>
        <end position="277"/>
    </location>
</feature>
<dbReference type="InterPro" id="IPR027939">
    <property type="entry name" value="NMT1/THI5"/>
</dbReference>
<evidence type="ECO:0000313" key="14">
    <source>
        <dbReference type="Proteomes" id="UP000605361"/>
    </source>
</evidence>
<name>A0A931EYH2_9ACTN</name>
<keyword evidence="7" id="KW-0663">Pyridoxal phosphate</keyword>
<gene>
    <name evidence="13" type="ORF">ITP53_12270</name>
</gene>
<dbReference type="GO" id="GO:0016740">
    <property type="term" value="F:transferase activity"/>
    <property type="evidence" value="ECO:0007669"/>
    <property type="project" value="UniProtKB-KW"/>
</dbReference>
<sequence>MYTFLTCTFPCRPRRDMATLDRRAFLRTTGLAGLAFGLAACGDSGTSTASSGSGFGSVKLQLSWKKNVEFAGEYFADTNGHFKSAGFTQVELLSGGGSGTSVESGLATGRCWAGLSAPTITAPAVLQGAPLKIVGATFQKNPFAVISLNKNPIKEATDLVGKRIGVQDSNELVWNALLKANGIDAASVTRVPFQSDPSMLTSGQLDGYVGFVTSGPVNLRMQGHDPAYLLLADAGLPLVAETFTVTQQTIDSERDKLKAFLTAEIKGWKEAVADPARSAELAATVYGKDQNLDVKEQTEEAKMQNDLVVTEDVRANGLFTMTPELIEQNIDSLAKAGLTIKAEQLFDLTILDEVYEADPSLKLS</sequence>
<protein>
    <recommendedName>
        <fullName evidence="10">Thiamine pyrimidine synthase</fullName>
    </recommendedName>
</protein>
<evidence type="ECO:0000256" key="6">
    <source>
        <dbReference type="ARBA" id="ARBA00022723"/>
    </source>
</evidence>
<dbReference type="GO" id="GO:0046872">
    <property type="term" value="F:metal ion binding"/>
    <property type="evidence" value="ECO:0007669"/>
    <property type="project" value="UniProtKB-KW"/>
</dbReference>
<evidence type="ECO:0000256" key="1">
    <source>
        <dbReference type="ARBA" id="ARBA00003469"/>
    </source>
</evidence>
<evidence type="ECO:0000256" key="7">
    <source>
        <dbReference type="ARBA" id="ARBA00022898"/>
    </source>
</evidence>
<dbReference type="PANTHER" id="PTHR31528">
    <property type="entry name" value="4-AMINO-5-HYDROXYMETHYL-2-METHYLPYRIMIDINE PHOSPHATE SYNTHASE THI11-RELATED"/>
    <property type="match status" value="1"/>
</dbReference>
<keyword evidence="14" id="KW-1185">Reference proteome</keyword>
<evidence type="ECO:0000256" key="4">
    <source>
        <dbReference type="ARBA" id="ARBA00011738"/>
    </source>
</evidence>
<dbReference type="Gene3D" id="3.40.190.10">
    <property type="entry name" value="Periplasmic binding protein-like II"/>
    <property type="match status" value="2"/>
</dbReference>
<dbReference type="Pfam" id="PF09084">
    <property type="entry name" value="NMT1"/>
    <property type="match status" value="1"/>
</dbReference>